<dbReference type="Pfam" id="PF26366">
    <property type="entry name" value="DUF8094"/>
    <property type="match status" value="1"/>
</dbReference>
<accession>A0ABR8U283</accession>
<name>A0ABR8U283_9CELL</name>
<organism evidence="3 4">
    <name type="scientific">Oerskovia merdavium</name>
    <dbReference type="NCBI Taxonomy" id="2762227"/>
    <lineage>
        <taxon>Bacteria</taxon>
        <taxon>Bacillati</taxon>
        <taxon>Actinomycetota</taxon>
        <taxon>Actinomycetes</taxon>
        <taxon>Micrococcales</taxon>
        <taxon>Cellulomonadaceae</taxon>
        <taxon>Oerskovia</taxon>
    </lineage>
</organism>
<evidence type="ECO:0000313" key="3">
    <source>
        <dbReference type="EMBL" id="MBD7982127.1"/>
    </source>
</evidence>
<comment type="caution">
    <text evidence="3">The sequence shown here is derived from an EMBL/GenBank/DDBJ whole genome shotgun (WGS) entry which is preliminary data.</text>
</comment>
<feature type="chain" id="PRO_5045086215" description="DUF8094 domain-containing protein" evidence="1">
    <location>
        <begin position="33"/>
        <end position="334"/>
    </location>
</feature>
<reference evidence="3 4" key="1">
    <citation type="submission" date="2020-08" db="EMBL/GenBank/DDBJ databases">
        <title>A Genomic Blueprint of the Chicken Gut Microbiome.</title>
        <authorList>
            <person name="Gilroy R."/>
            <person name="Ravi A."/>
            <person name="Getino M."/>
            <person name="Pursley I."/>
            <person name="Horton D.L."/>
            <person name="Alikhan N.-F."/>
            <person name="Baker D."/>
            <person name="Gharbi K."/>
            <person name="Hall N."/>
            <person name="Watson M."/>
            <person name="Adriaenssens E.M."/>
            <person name="Foster-Nyarko E."/>
            <person name="Jarju S."/>
            <person name="Secka A."/>
            <person name="Antonio M."/>
            <person name="Oren A."/>
            <person name="Chaudhuri R."/>
            <person name="La Ragione R.M."/>
            <person name="Hildebrand F."/>
            <person name="Pallen M.J."/>
        </authorList>
    </citation>
    <scope>NUCLEOTIDE SEQUENCE [LARGE SCALE GENOMIC DNA]</scope>
    <source>
        <strain evidence="3 4">Sa2CUA9</strain>
    </source>
</reference>
<dbReference type="Proteomes" id="UP000655570">
    <property type="component" value="Unassembled WGS sequence"/>
</dbReference>
<evidence type="ECO:0000313" key="4">
    <source>
        <dbReference type="Proteomes" id="UP000655570"/>
    </source>
</evidence>
<sequence>MPVLPPPARRSVSLLGAGVVLALLTGCTGATAAPAAPSVPVRQPVTTRAEADALFAGLTSARNTANAARDAAALALLETGPSLRASTFAYAAQTAQGAAPVAPYTSAAGTLAAPEQGTADWFYSLSAPGDTAVGSSTGEYVESTFFTRTGEGAPWLLTYRLTTDPAVALPQPALAGGSAVVPDDDARARGDLALLDVVAYASTGQAAPTLDVTDADQLATAHTQGFLLPDLTPDAGAEQRACTLEEPAPAWASSTRGIFAMASVECTQSVVLTGGWTAPTPTTGTIGTVPAGARLTGWTVSQTVTVLVEVHDDGTSRVVGSRLRPVRTDVTPAS</sequence>
<evidence type="ECO:0000259" key="2">
    <source>
        <dbReference type="Pfam" id="PF26366"/>
    </source>
</evidence>
<feature type="domain" description="DUF8094" evidence="2">
    <location>
        <begin position="43"/>
        <end position="185"/>
    </location>
</feature>
<protein>
    <recommendedName>
        <fullName evidence="2">DUF8094 domain-containing protein</fullName>
    </recommendedName>
</protein>
<dbReference type="InterPro" id="IPR058407">
    <property type="entry name" value="DUF8094"/>
</dbReference>
<keyword evidence="1" id="KW-0732">Signal</keyword>
<evidence type="ECO:0000256" key="1">
    <source>
        <dbReference type="SAM" id="SignalP"/>
    </source>
</evidence>
<feature type="signal peptide" evidence="1">
    <location>
        <begin position="1"/>
        <end position="32"/>
    </location>
</feature>
<keyword evidence="4" id="KW-1185">Reference proteome</keyword>
<dbReference type="EMBL" id="JACSQF010000017">
    <property type="protein sequence ID" value="MBD7982127.1"/>
    <property type="molecule type" value="Genomic_DNA"/>
</dbReference>
<gene>
    <name evidence="3" type="ORF">H9641_15585</name>
</gene>
<proteinExistence type="predicted"/>
<dbReference type="RefSeq" id="WP_191805346.1">
    <property type="nucleotide sequence ID" value="NZ_JACSQF010000017.1"/>
</dbReference>